<dbReference type="RefSeq" id="WP_225269594.1">
    <property type="nucleotide sequence ID" value="NZ_CP084058.1"/>
</dbReference>
<proteinExistence type="predicted"/>
<sequence length="383" mass="41028">MSRKPDAVDLLAMARPASLDRGSRISADAILSMATAGSPGEPARRPLPPGRPRLWALWAPLSTVAIVALIFALVTNLASAPAVLSPPKTNQELFDLADRIENLPAQSGGYWRDVRIDGNHLSTGGYRVVVVGRRETWQPRDPANLVLTQVWRQDSARPATADDERAWRAAGAPARVKGHCETSGPCDSIPIADEPKDCRYTLRVDSTGAYPDTTVGDFTMADLAAIATDPATLMKQLHAYHEIWNRRGFTQPFEKFLPTTANLLGMPLSPAQRAAIIRVLADLPTTKVVGTVTDPLGRKGISVDFGGAGGSLVYSSKPRKELPLYSRQILDPGTGETLSRVSYAARTAAGVTKGEVMSYQARGLESGWTTPPASPPAGCQKGE</sequence>
<evidence type="ECO:0000256" key="2">
    <source>
        <dbReference type="SAM" id="Phobius"/>
    </source>
</evidence>
<keyword evidence="2" id="KW-0812">Transmembrane</keyword>
<reference evidence="3" key="1">
    <citation type="submission" date="2016-04" db="EMBL/GenBank/DDBJ databases">
        <authorList>
            <person name="Evans L.H."/>
            <person name="Alamgir A."/>
            <person name="Owens N."/>
            <person name="Weber N.D."/>
            <person name="Virtaneva K."/>
            <person name="Barbian K."/>
            <person name="Babar A."/>
            <person name="Rosenke K."/>
        </authorList>
    </citation>
    <scope>NUCLEOTIDE SEQUENCE</scope>
    <source>
        <strain evidence="3">Nono1</strain>
    </source>
</reference>
<feature type="region of interest" description="Disordered" evidence="1">
    <location>
        <begin position="363"/>
        <end position="383"/>
    </location>
</feature>
<accession>A0A1M4EQD4</accession>
<feature type="transmembrane region" description="Helical" evidence="2">
    <location>
        <begin position="54"/>
        <end position="74"/>
    </location>
</feature>
<evidence type="ECO:0000256" key="1">
    <source>
        <dbReference type="SAM" id="MobiDB-lite"/>
    </source>
</evidence>
<name>A0A1M4EQD4_9ACTN</name>
<evidence type="ECO:0008006" key="4">
    <source>
        <dbReference type="Google" id="ProtNLM"/>
    </source>
</evidence>
<protein>
    <recommendedName>
        <fullName evidence="4">CU044_5270 family protein</fullName>
    </recommendedName>
</protein>
<keyword evidence="2" id="KW-1133">Transmembrane helix</keyword>
<dbReference type="AlphaFoldDB" id="A0A1M4EQD4"/>
<organism evidence="3">
    <name type="scientific">Nonomuraea gerenzanensis</name>
    <dbReference type="NCBI Taxonomy" id="93944"/>
    <lineage>
        <taxon>Bacteria</taxon>
        <taxon>Bacillati</taxon>
        <taxon>Actinomycetota</taxon>
        <taxon>Actinomycetes</taxon>
        <taxon>Streptosporangiales</taxon>
        <taxon>Streptosporangiaceae</taxon>
        <taxon>Nonomuraea</taxon>
    </lineage>
</organism>
<keyword evidence="2" id="KW-0472">Membrane</keyword>
<gene>
    <name evidence="3" type="ORF">BN4615_P10575</name>
</gene>
<evidence type="ECO:0000313" key="3">
    <source>
        <dbReference type="EMBL" id="SBP01059.1"/>
    </source>
</evidence>
<dbReference type="EMBL" id="LT559118">
    <property type="protein sequence ID" value="SBP01059.1"/>
    <property type="molecule type" value="Genomic_DNA"/>
</dbReference>